<feature type="transmembrane region" description="Helical" evidence="6">
    <location>
        <begin position="216"/>
        <end position="236"/>
    </location>
</feature>
<feature type="transmembrane region" description="Helical" evidence="6">
    <location>
        <begin position="513"/>
        <end position="535"/>
    </location>
</feature>
<keyword evidence="2 6" id="KW-0812">Transmembrane</keyword>
<evidence type="ECO:0000256" key="5">
    <source>
        <dbReference type="SAM" id="MobiDB-lite"/>
    </source>
</evidence>
<dbReference type="EMBL" id="NIVC01000278">
    <property type="protein sequence ID" value="PAA86476.1"/>
    <property type="molecule type" value="Genomic_DNA"/>
</dbReference>
<evidence type="ECO:0000256" key="1">
    <source>
        <dbReference type="ARBA" id="ARBA00004141"/>
    </source>
</evidence>
<feature type="region of interest" description="Disordered" evidence="5">
    <location>
        <begin position="593"/>
        <end position="625"/>
    </location>
</feature>
<feature type="transmembrane region" description="Helical" evidence="6">
    <location>
        <begin position="185"/>
        <end position="204"/>
    </location>
</feature>
<keyword evidence="9" id="KW-1185">Reference proteome</keyword>
<gene>
    <name evidence="8" type="ORF">BOX15_Mlig026435g1</name>
</gene>
<dbReference type="Proteomes" id="UP000215902">
    <property type="component" value="Unassembled WGS sequence"/>
</dbReference>
<name>A0A267GKD2_9PLAT</name>
<evidence type="ECO:0000256" key="2">
    <source>
        <dbReference type="ARBA" id="ARBA00022692"/>
    </source>
</evidence>
<comment type="caution">
    <text evidence="8">The sequence shown here is derived from an EMBL/GenBank/DDBJ whole genome shotgun (WGS) entry which is preliminary data.</text>
</comment>
<feature type="transmembrane region" description="Helical" evidence="6">
    <location>
        <begin position="389"/>
        <end position="411"/>
    </location>
</feature>
<dbReference type="GO" id="GO:0016020">
    <property type="term" value="C:membrane"/>
    <property type="evidence" value="ECO:0007669"/>
    <property type="project" value="UniProtKB-SubCell"/>
</dbReference>
<comment type="subcellular location">
    <subcellularLocation>
        <location evidence="1">Membrane</location>
        <topology evidence="1">Multi-pass membrane protein</topology>
    </subcellularLocation>
</comment>
<dbReference type="AlphaFoldDB" id="A0A267GKD2"/>
<feature type="transmembrane region" description="Helical" evidence="6">
    <location>
        <begin position="274"/>
        <end position="292"/>
    </location>
</feature>
<organism evidence="8 9">
    <name type="scientific">Macrostomum lignano</name>
    <dbReference type="NCBI Taxonomy" id="282301"/>
    <lineage>
        <taxon>Eukaryota</taxon>
        <taxon>Metazoa</taxon>
        <taxon>Spiralia</taxon>
        <taxon>Lophotrochozoa</taxon>
        <taxon>Platyhelminthes</taxon>
        <taxon>Rhabditophora</taxon>
        <taxon>Macrostomorpha</taxon>
        <taxon>Macrostomida</taxon>
        <taxon>Macrostomidae</taxon>
        <taxon>Macrostomum</taxon>
    </lineage>
</organism>
<dbReference type="STRING" id="282301.A0A267GKD2"/>
<evidence type="ECO:0000313" key="8">
    <source>
        <dbReference type="EMBL" id="PAA86476.1"/>
    </source>
</evidence>
<evidence type="ECO:0000256" key="6">
    <source>
        <dbReference type="SAM" id="Phobius"/>
    </source>
</evidence>
<dbReference type="InterPro" id="IPR005829">
    <property type="entry name" value="Sugar_transporter_CS"/>
</dbReference>
<feature type="transmembrane region" description="Helical" evidence="6">
    <location>
        <begin position="478"/>
        <end position="501"/>
    </location>
</feature>
<dbReference type="InterPro" id="IPR036259">
    <property type="entry name" value="MFS_trans_sf"/>
</dbReference>
<feature type="transmembrane region" description="Helical" evidence="6">
    <location>
        <begin position="75"/>
        <end position="101"/>
    </location>
</feature>
<keyword evidence="4 6" id="KW-0472">Membrane</keyword>
<dbReference type="PROSITE" id="PS00216">
    <property type="entry name" value="SUGAR_TRANSPORT_1"/>
    <property type="match status" value="1"/>
</dbReference>
<evidence type="ECO:0000256" key="3">
    <source>
        <dbReference type="ARBA" id="ARBA00022989"/>
    </source>
</evidence>
<dbReference type="Pfam" id="PF00083">
    <property type="entry name" value="Sugar_tr"/>
    <property type="match status" value="1"/>
</dbReference>
<dbReference type="OrthoDB" id="10021984at2759"/>
<accession>A0A267GKD2</accession>
<protein>
    <recommendedName>
        <fullName evidence="7">Major facilitator superfamily (MFS) profile domain-containing protein</fullName>
    </recommendedName>
</protein>
<evidence type="ECO:0000259" key="7">
    <source>
        <dbReference type="PROSITE" id="PS50850"/>
    </source>
</evidence>
<feature type="domain" description="Major facilitator superfamily (MFS) profile" evidence="7">
    <location>
        <begin position="131"/>
        <end position="571"/>
    </location>
</feature>
<dbReference type="PANTHER" id="PTHR24064">
    <property type="entry name" value="SOLUTE CARRIER FAMILY 22 MEMBER"/>
    <property type="match status" value="1"/>
</dbReference>
<keyword evidence="3 6" id="KW-1133">Transmembrane helix</keyword>
<dbReference type="InterPro" id="IPR020846">
    <property type="entry name" value="MFS_dom"/>
</dbReference>
<evidence type="ECO:0000256" key="4">
    <source>
        <dbReference type="ARBA" id="ARBA00023136"/>
    </source>
</evidence>
<evidence type="ECO:0000313" key="9">
    <source>
        <dbReference type="Proteomes" id="UP000215902"/>
    </source>
</evidence>
<feature type="compositionally biased region" description="Basic and acidic residues" evidence="5">
    <location>
        <begin position="595"/>
        <end position="616"/>
    </location>
</feature>
<feature type="transmembrane region" description="Helical" evidence="6">
    <location>
        <begin position="547"/>
        <end position="566"/>
    </location>
</feature>
<sequence>DLFGRSFTSYNFCCCRSAVCAAAARTAEFDNARDLLPLVTTINARDSPLVLGRPLSEPVMDAVFRGTSHCGCFQLVTTFLPFFIAVVAPVHILGPIFVLYVPNHRCRLPPSSAWSANDSILPASPEHAAAISDFIPIVGNSSEFDTCHYRLNGSVTACSDWIFDSEQFESTIVTEYKLVCSRQKLTTILSTCTFGGLLCGIFISGMLSDWLGRRKCLLLSVWLLTLADVAACFTVSPIYSAIAFLLVGAGILPTYTVGYVMLFELVGPKARHHVGSIIAYCSAIGATVPPLIAMTTRSWRGYSLVSLSLTSLALALAHLPYFAPETPRWLLSRGRDSEAAAVVRRMLQMNGAKNPQQLLKDMREAGRRLTGGTQSVTKSMMLLAKSPTLVMRLCIICCNWFGVSAAFYGISMASKNLPGSIFFITGMLGLAEFPAALFTQVAADRIGRKSTYLTSLASSGFFMLVLAITSVWAAGLTWVIVALSLASKMLIGVSYLMAYMWTAELAPTSVRGAVLSISSLFARLGTLFAPVLGHLDVFIGKEFGPAVAFLVFSASCFVIAGLACALPETRGMPLPETAEDLLKSRRANYLLTDSTDEKQRTQFVDEEKSKESDALKPADNAIDTA</sequence>
<dbReference type="InterPro" id="IPR005828">
    <property type="entry name" value="MFS_sugar_transport-like"/>
</dbReference>
<dbReference type="SUPFAM" id="SSF103473">
    <property type="entry name" value="MFS general substrate transporter"/>
    <property type="match status" value="1"/>
</dbReference>
<feature type="transmembrane region" description="Helical" evidence="6">
    <location>
        <begin position="451"/>
        <end position="472"/>
    </location>
</feature>
<feature type="transmembrane region" description="Helical" evidence="6">
    <location>
        <begin position="417"/>
        <end position="439"/>
    </location>
</feature>
<feature type="transmembrane region" description="Helical" evidence="6">
    <location>
        <begin position="242"/>
        <end position="262"/>
    </location>
</feature>
<proteinExistence type="predicted"/>
<reference evidence="8 9" key="1">
    <citation type="submission" date="2017-06" db="EMBL/GenBank/DDBJ databases">
        <title>A platform for efficient transgenesis in Macrostomum lignano, a flatworm model organism for stem cell research.</title>
        <authorList>
            <person name="Berezikov E."/>
        </authorList>
    </citation>
    <scope>NUCLEOTIDE SEQUENCE [LARGE SCALE GENOMIC DNA]</scope>
    <source>
        <strain evidence="8">DV1</strain>
        <tissue evidence="8">Whole organism</tissue>
    </source>
</reference>
<feature type="non-terminal residue" evidence="8">
    <location>
        <position position="1"/>
    </location>
</feature>
<dbReference type="GO" id="GO:0022857">
    <property type="term" value="F:transmembrane transporter activity"/>
    <property type="evidence" value="ECO:0007669"/>
    <property type="project" value="InterPro"/>
</dbReference>
<dbReference type="PROSITE" id="PS50850">
    <property type="entry name" value="MFS"/>
    <property type="match status" value="1"/>
</dbReference>
<dbReference type="Gene3D" id="1.20.1250.20">
    <property type="entry name" value="MFS general substrate transporter like domains"/>
    <property type="match status" value="1"/>
</dbReference>